<dbReference type="Gene3D" id="3.20.20.30">
    <property type="entry name" value="Luciferase-like domain"/>
    <property type="match status" value="1"/>
</dbReference>
<comment type="caution">
    <text evidence="3">The sequence shown here is derived from an EMBL/GenBank/DDBJ whole genome shotgun (WGS) entry which is preliminary data.</text>
</comment>
<feature type="domain" description="Luciferase-like" evidence="2">
    <location>
        <begin position="6"/>
        <end position="265"/>
    </location>
</feature>
<reference evidence="3 4" key="1">
    <citation type="submission" date="2019-04" db="EMBL/GenBank/DDBJ databases">
        <title>Taxonomy of novel Haliea sp. from mangrove soil of West Coast of India.</title>
        <authorList>
            <person name="Verma A."/>
            <person name="Kumar P."/>
            <person name="Krishnamurthi S."/>
        </authorList>
    </citation>
    <scope>NUCLEOTIDE SEQUENCE [LARGE SCALE GENOMIC DNA]</scope>
    <source>
        <strain evidence="3 4">SAOS-164</strain>
    </source>
</reference>
<evidence type="ECO:0000313" key="3">
    <source>
        <dbReference type="EMBL" id="TGD76140.1"/>
    </source>
</evidence>
<accession>A0A4Z0M9S0</accession>
<gene>
    <name evidence="3" type="ORF">E4634_00910</name>
</gene>
<dbReference type="RefSeq" id="WP_135440717.1">
    <property type="nucleotide sequence ID" value="NZ_SRLE01000001.1"/>
</dbReference>
<keyword evidence="4" id="KW-1185">Reference proteome</keyword>
<dbReference type="PANTHER" id="PTHR43244">
    <property type="match status" value="1"/>
</dbReference>
<organism evidence="3 4">
    <name type="scientific">Mangrovimicrobium sediminis</name>
    <dbReference type="NCBI Taxonomy" id="2562682"/>
    <lineage>
        <taxon>Bacteria</taxon>
        <taxon>Pseudomonadati</taxon>
        <taxon>Pseudomonadota</taxon>
        <taxon>Gammaproteobacteria</taxon>
        <taxon>Cellvibrionales</taxon>
        <taxon>Halieaceae</taxon>
        <taxon>Mangrovimicrobium</taxon>
    </lineage>
</organism>
<dbReference type="Proteomes" id="UP000298050">
    <property type="component" value="Unassembled WGS sequence"/>
</dbReference>
<dbReference type="GO" id="GO:0016705">
    <property type="term" value="F:oxidoreductase activity, acting on paired donors, with incorporation or reduction of molecular oxygen"/>
    <property type="evidence" value="ECO:0007669"/>
    <property type="project" value="InterPro"/>
</dbReference>
<dbReference type="InterPro" id="IPR050564">
    <property type="entry name" value="F420-G6PD/mer"/>
</dbReference>
<dbReference type="NCBIfam" id="TIGR03620">
    <property type="entry name" value="F420_MSMEG_4141"/>
    <property type="match status" value="1"/>
</dbReference>
<evidence type="ECO:0000256" key="1">
    <source>
        <dbReference type="ARBA" id="ARBA00023002"/>
    </source>
</evidence>
<evidence type="ECO:0000259" key="2">
    <source>
        <dbReference type="Pfam" id="PF00296"/>
    </source>
</evidence>
<proteinExistence type="predicted"/>
<dbReference type="PANTHER" id="PTHR43244:SF1">
    <property type="entry name" value="5,10-METHYLENETETRAHYDROMETHANOPTERIN REDUCTASE"/>
    <property type="match status" value="1"/>
</dbReference>
<dbReference type="OrthoDB" id="4760590at2"/>
<dbReference type="InterPro" id="IPR019922">
    <property type="entry name" value="Lucif-like_OxRdatse_MSMEG_4141"/>
</dbReference>
<dbReference type="InterPro" id="IPR011251">
    <property type="entry name" value="Luciferase-like_dom"/>
</dbReference>
<evidence type="ECO:0000313" key="4">
    <source>
        <dbReference type="Proteomes" id="UP000298050"/>
    </source>
</evidence>
<dbReference type="SUPFAM" id="SSF51679">
    <property type="entry name" value="Bacterial luciferase-like"/>
    <property type="match status" value="1"/>
</dbReference>
<name>A0A4Z0M9S0_9GAMM</name>
<dbReference type="AlphaFoldDB" id="A0A4Z0M9S0"/>
<keyword evidence="1" id="KW-0560">Oxidoreductase</keyword>
<dbReference type="InterPro" id="IPR036661">
    <property type="entry name" value="Luciferase-like_sf"/>
</dbReference>
<sequence length="293" mass="31338">MQLAKLGVWALTHGFTAAEAAAFARRLENWGYGTLWLPEAFGRDPMVAAGWILANTQRLQVATGIANVYARDPMACVNAQYGLAELSAGRFLLGLGVSHAPLVEGWRGHTYGKPLQTMRRYLESMAAVEYVGPAPAQRPATVLGALGPKMLALAASAADGAHPYNVTPDYTARARQILGPGKLLCPEQKVILETSPSRAREIARRVIGHSLPLLNYRNSFLRQGFTEADLAGGGSDRLIDALVAWGDESAIRARLQAHRDAGADQVCVQVLPAQEGNLAPADEKILELLAPAA</sequence>
<dbReference type="EMBL" id="SRLE01000001">
    <property type="protein sequence ID" value="TGD76140.1"/>
    <property type="molecule type" value="Genomic_DNA"/>
</dbReference>
<dbReference type="Pfam" id="PF00296">
    <property type="entry name" value="Bac_luciferase"/>
    <property type="match status" value="1"/>
</dbReference>
<protein>
    <submittedName>
        <fullName evidence="3">TIGR03620 family F420-dependent LLM class oxidoreductase</fullName>
    </submittedName>
</protein>